<evidence type="ECO:0000313" key="2">
    <source>
        <dbReference type="EMBL" id="ORZ32072.1"/>
    </source>
</evidence>
<dbReference type="AlphaFoldDB" id="A0A1Y2HG86"/>
<proteinExistence type="predicted"/>
<evidence type="ECO:0000256" key="1">
    <source>
        <dbReference type="SAM" id="MobiDB-lite"/>
    </source>
</evidence>
<dbReference type="Proteomes" id="UP000193411">
    <property type="component" value="Unassembled WGS sequence"/>
</dbReference>
<dbReference type="EMBL" id="MCFL01000051">
    <property type="protein sequence ID" value="ORZ32072.1"/>
    <property type="molecule type" value="Genomic_DNA"/>
</dbReference>
<feature type="compositionally biased region" description="Low complexity" evidence="1">
    <location>
        <begin position="109"/>
        <end position="126"/>
    </location>
</feature>
<gene>
    <name evidence="2" type="ORF">BCR44DRAFT_363851</name>
</gene>
<keyword evidence="3" id="KW-1185">Reference proteome</keyword>
<comment type="caution">
    <text evidence="2">The sequence shown here is derived from an EMBL/GenBank/DDBJ whole genome shotgun (WGS) entry which is preliminary data.</text>
</comment>
<name>A0A1Y2HG86_9FUNG</name>
<protein>
    <submittedName>
        <fullName evidence="2">Uncharacterized protein</fullName>
    </submittedName>
</protein>
<evidence type="ECO:0000313" key="3">
    <source>
        <dbReference type="Proteomes" id="UP000193411"/>
    </source>
</evidence>
<feature type="region of interest" description="Disordered" evidence="1">
    <location>
        <begin position="65"/>
        <end position="144"/>
    </location>
</feature>
<accession>A0A1Y2HG86</accession>
<reference evidence="2 3" key="1">
    <citation type="submission" date="2016-07" db="EMBL/GenBank/DDBJ databases">
        <title>Pervasive Adenine N6-methylation of Active Genes in Fungi.</title>
        <authorList>
            <consortium name="DOE Joint Genome Institute"/>
            <person name="Mondo S.J."/>
            <person name="Dannebaum R.O."/>
            <person name="Kuo R.C."/>
            <person name="Labutti K."/>
            <person name="Haridas S."/>
            <person name="Kuo A."/>
            <person name="Salamov A."/>
            <person name="Ahrendt S.R."/>
            <person name="Lipzen A."/>
            <person name="Sullivan W."/>
            <person name="Andreopoulos W.B."/>
            <person name="Clum A."/>
            <person name="Lindquist E."/>
            <person name="Daum C."/>
            <person name="Ramamoorthy G.K."/>
            <person name="Gryganskyi A."/>
            <person name="Culley D."/>
            <person name="Magnuson J.K."/>
            <person name="James T.Y."/>
            <person name="O'Malley M.A."/>
            <person name="Stajich J.E."/>
            <person name="Spatafora J.W."/>
            <person name="Visel A."/>
            <person name="Grigoriev I.V."/>
        </authorList>
    </citation>
    <scope>NUCLEOTIDE SEQUENCE [LARGE SCALE GENOMIC DNA]</scope>
    <source>
        <strain evidence="2 3">PL171</strain>
    </source>
</reference>
<organism evidence="2 3">
    <name type="scientific">Catenaria anguillulae PL171</name>
    <dbReference type="NCBI Taxonomy" id="765915"/>
    <lineage>
        <taxon>Eukaryota</taxon>
        <taxon>Fungi</taxon>
        <taxon>Fungi incertae sedis</taxon>
        <taxon>Blastocladiomycota</taxon>
        <taxon>Blastocladiomycetes</taxon>
        <taxon>Blastocladiales</taxon>
        <taxon>Catenariaceae</taxon>
        <taxon>Catenaria</taxon>
    </lineage>
</organism>
<feature type="compositionally biased region" description="Polar residues" evidence="1">
    <location>
        <begin position="127"/>
        <end position="136"/>
    </location>
</feature>
<sequence length="184" mass="19672">MAKTKVPSWMRERAAAVYAAIVKVELVGGVGIRIPSANGQTDLLIKPRGWDLAEIRKNVARLVGGDHATDGTADASVAADATEEDERDSMDVDRTSGDANNNASPASVTNPTAPSTDAAAPSITSPRSPASSTDPSQLPPPPRRRADCCRSRHHKCAGCWPACCCRTRCRRARCRHQRGRCCSH</sequence>
<feature type="compositionally biased region" description="Polar residues" evidence="1">
    <location>
        <begin position="97"/>
        <end position="108"/>
    </location>
</feature>